<proteinExistence type="predicted"/>
<dbReference type="SUPFAM" id="SSF56219">
    <property type="entry name" value="DNase I-like"/>
    <property type="match status" value="1"/>
</dbReference>
<organism evidence="1 2">
    <name type="scientific">Cirrhinus molitorella</name>
    <name type="common">mud carp</name>
    <dbReference type="NCBI Taxonomy" id="172907"/>
    <lineage>
        <taxon>Eukaryota</taxon>
        <taxon>Metazoa</taxon>
        <taxon>Chordata</taxon>
        <taxon>Craniata</taxon>
        <taxon>Vertebrata</taxon>
        <taxon>Euteleostomi</taxon>
        <taxon>Actinopterygii</taxon>
        <taxon>Neopterygii</taxon>
        <taxon>Teleostei</taxon>
        <taxon>Ostariophysi</taxon>
        <taxon>Cypriniformes</taxon>
        <taxon>Cyprinidae</taxon>
        <taxon>Labeoninae</taxon>
        <taxon>Labeonini</taxon>
        <taxon>Cirrhinus</taxon>
    </lineage>
</organism>
<dbReference type="Proteomes" id="UP001558613">
    <property type="component" value="Unassembled WGS sequence"/>
</dbReference>
<dbReference type="EMBL" id="JAYMGO010000020">
    <property type="protein sequence ID" value="KAL1254504.1"/>
    <property type="molecule type" value="Genomic_DNA"/>
</dbReference>
<name>A0ABR3LS38_9TELE</name>
<evidence type="ECO:0000313" key="1">
    <source>
        <dbReference type="EMBL" id="KAL1254504.1"/>
    </source>
</evidence>
<gene>
    <name evidence="1" type="ORF">QQF64_016733</name>
</gene>
<dbReference type="InterPro" id="IPR036691">
    <property type="entry name" value="Endo/exonu/phosph_ase_sf"/>
</dbReference>
<keyword evidence="2" id="KW-1185">Reference proteome</keyword>
<accession>A0ABR3LS38</accession>
<sequence>MTEQPFSGQLCSPLIREGPRKGGPNIACPIYLASKLREDTARPERRTALTAKELARYNIDIAALSETRLPDEGSLTELTSGYTFFWKGHAQTEDKIHRVGLAIKTTLLKNLPDLPVGINERLMKIRLPLNEKWYATVISAYAPTITSADETIADNCTS</sequence>
<reference evidence="1 2" key="1">
    <citation type="submission" date="2023-09" db="EMBL/GenBank/DDBJ databases">
        <authorList>
            <person name="Wang M."/>
        </authorList>
    </citation>
    <scope>NUCLEOTIDE SEQUENCE [LARGE SCALE GENOMIC DNA]</scope>
    <source>
        <strain evidence="1">GT-2023</strain>
        <tissue evidence="1">Liver</tissue>
    </source>
</reference>
<protein>
    <submittedName>
        <fullName evidence="1">Uncharacterized protein</fullName>
    </submittedName>
</protein>
<evidence type="ECO:0000313" key="2">
    <source>
        <dbReference type="Proteomes" id="UP001558613"/>
    </source>
</evidence>
<dbReference type="Gene3D" id="3.60.10.10">
    <property type="entry name" value="Endonuclease/exonuclease/phosphatase"/>
    <property type="match status" value="1"/>
</dbReference>
<comment type="caution">
    <text evidence="1">The sequence shown here is derived from an EMBL/GenBank/DDBJ whole genome shotgun (WGS) entry which is preliminary data.</text>
</comment>